<dbReference type="OrthoDB" id="776842at2759"/>
<keyword evidence="5" id="KW-0472">Membrane</keyword>
<dbReference type="AlphaFoldDB" id="A0A0S4JSH3"/>
<accession>A0A0S4JSH3</accession>
<dbReference type="InterPro" id="IPR032675">
    <property type="entry name" value="LRR_dom_sf"/>
</dbReference>
<organism evidence="6 7">
    <name type="scientific">Bodo saltans</name>
    <name type="common">Flagellated protozoan</name>
    <dbReference type="NCBI Taxonomy" id="75058"/>
    <lineage>
        <taxon>Eukaryota</taxon>
        <taxon>Discoba</taxon>
        <taxon>Euglenozoa</taxon>
        <taxon>Kinetoplastea</taxon>
        <taxon>Metakinetoplastina</taxon>
        <taxon>Eubodonida</taxon>
        <taxon>Bodonidae</taxon>
        <taxon>Bodo</taxon>
    </lineage>
</organism>
<reference evidence="7" key="1">
    <citation type="submission" date="2015-09" db="EMBL/GenBank/DDBJ databases">
        <authorList>
            <consortium name="Pathogen Informatics"/>
        </authorList>
    </citation>
    <scope>NUCLEOTIDE SEQUENCE [LARGE SCALE GENOMIC DNA]</scope>
    <source>
        <strain evidence="7">Lake Konstanz</strain>
    </source>
</reference>
<dbReference type="FunFam" id="3.80.10.10:FF:000129">
    <property type="entry name" value="Leucine-rich repeat receptor-like kinase"/>
    <property type="match status" value="1"/>
</dbReference>
<dbReference type="VEuPathDB" id="TriTrypDB:BSAL_02990"/>
<keyword evidence="2" id="KW-0812">Transmembrane</keyword>
<name>A0A0S4JSH3_BODSA</name>
<dbReference type="EMBL" id="CYKH01002192">
    <property type="protein sequence ID" value="CUG93760.1"/>
    <property type="molecule type" value="Genomic_DNA"/>
</dbReference>
<proteinExistence type="predicted"/>
<evidence type="ECO:0000256" key="2">
    <source>
        <dbReference type="ARBA" id="ARBA00022692"/>
    </source>
</evidence>
<keyword evidence="7" id="KW-1185">Reference proteome</keyword>
<dbReference type="SUPFAM" id="SSF52058">
    <property type="entry name" value="L domain-like"/>
    <property type="match status" value="1"/>
</dbReference>
<keyword evidence="3" id="KW-0677">Repeat</keyword>
<dbReference type="InterPro" id="IPR050994">
    <property type="entry name" value="At_inactive_RLKs"/>
</dbReference>
<dbReference type="GO" id="GO:0016020">
    <property type="term" value="C:membrane"/>
    <property type="evidence" value="ECO:0007669"/>
    <property type="project" value="UniProtKB-SubCell"/>
</dbReference>
<dbReference type="Gene3D" id="3.80.10.10">
    <property type="entry name" value="Ribonuclease Inhibitor"/>
    <property type="match status" value="2"/>
</dbReference>
<dbReference type="Pfam" id="PF00560">
    <property type="entry name" value="LRR_1"/>
    <property type="match status" value="2"/>
</dbReference>
<gene>
    <name evidence="6" type="ORF">BSAL_02990</name>
</gene>
<dbReference type="Proteomes" id="UP000051952">
    <property type="component" value="Unassembled WGS sequence"/>
</dbReference>
<keyword evidence="4" id="KW-1133">Transmembrane helix</keyword>
<sequence length="357" mass="38237">MVQQSLLSSSPTTFAVGQQMCGCEASMDALMDLYRATNGPQWRHSEGWSADERKINCSIPWWGVSCANGSGVTQLELGANNLSGTLPDSLGSLTSLRSFFLSDNIISGTLPETLASLTNLRNLQANMNALTGPLPSSWGSLTVLLTLLLNGNHLTGTLPSKWSTMISLQTLALHNTNITGALPSEWSSMTGLFLLRLNSNSISGTLPDSWNNLSRLTAIRAEMNRIHGTLPAAWGGGMPKLQILFLSDNCLEGEIPLNYSAIPFSIGSFNLCNTNVSTTNSSSVPGSVLAQCSTTSTSNWATYCEEDANVVTATFTTVSASPEVCDPSFVALYLLGVSLMLLSPHSHLFNSVDYFRH</sequence>
<evidence type="ECO:0000313" key="6">
    <source>
        <dbReference type="EMBL" id="CUG93760.1"/>
    </source>
</evidence>
<evidence type="ECO:0000256" key="3">
    <source>
        <dbReference type="ARBA" id="ARBA00022737"/>
    </source>
</evidence>
<evidence type="ECO:0000313" key="7">
    <source>
        <dbReference type="Proteomes" id="UP000051952"/>
    </source>
</evidence>
<comment type="subcellular location">
    <subcellularLocation>
        <location evidence="1">Membrane</location>
    </subcellularLocation>
</comment>
<dbReference type="PANTHER" id="PTHR48010:SF58">
    <property type="entry name" value="RECEPTOR PROTEIN KINASE-LIKE PROTEIN ZAR1"/>
    <property type="match status" value="1"/>
</dbReference>
<evidence type="ECO:0000256" key="1">
    <source>
        <dbReference type="ARBA" id="ARBA00004370"/>
    </source>
</evidence>
<dbReference type="PANTHER" id="PTHR48010">
    <property type="entry name" value="OS05G0588300 PROTEIN"/>
    <property type="match status" value="1"/>
</dbReference>
<protein>
    <submittedName>
        <fullName evidence="6">GP46-like surface antigen, putative</fullName>
    </submittedName>
</protein>
<dbReference type="InterPro" id="IPR001611">
    <property type="entry name" value="Leu-rich_rpt"/>
</dbReference>
<evidence type="ECO:0000256" key="4">
    <source>
        <dbReference type="ARBA" id="ARBA00022989"/>
    </source>
</evidence>
<evidence type="ECO:0000256" key="5">
    <source>
        <dbReference type="ARBA" id="ARBA00023136"/>
    </source>
</evidence>
<dbReference type="OMA" id="CEEDANV"/>